<proteinExistence type="predicted"/>
<dbReference type="Proteomes" id="UP000232003">
    <property type="component" value="Chromosome"/>
</dbReference>
<sequence>MDFSIRKAVVGDALAIAQILQELGWHSWLIKLPHDEVVKQIKSSILLCNADNSHSVYVAENSESKVLGYITVHWMPCLFLEKLRGHVSDLFVSEGSRRQGVGTALLEAVATEAQARESGSITALVRDGGEAHKQGFYRKVGWVEHSSFVSFMKELVHTIGVTTSSKSY</sequence>
<reference evidence="4 5" key="1">
    <citation type="submission" date="2017-11" db="EMBL/GenBank/DDBJ databases">
        <title>Complete genome of a free-living desiccation-tolerant cyanobacterium and its photosynthetic adaptation to extreme terrestrial habitat.</title>
        <authorList>
            <person name="Shang J."/>
        </authorList>
    </citation>
    <scope>NUCLEOTIDE SEQUENCE [LARGE SCALE GENOMIC DNA]</scope>
    <source>
        <strain evidence="4 5">CCNUN1</strain>
    </source>
</reference>
<dbReference type="AlphaFoldDB" id="A0A2K8SPW7"/>
<dbReference type="InterPro" id="IPR016181">
    <property type="entry name" value="Acyl_CoA_acyltransferase"/>
</dbReference>
<dbReference type="InterPro" id="IPR050832">
    <property type="entry name" value="Bact_Acetyltransf"/>
</dbReference>
<dbReference type="CDD" id="cd04301">
    <property type="entry name" value="NAT_SF"/>
    <property type="match status" value="1"/>
</dbReference>
<dbReference type="GO" id="GO:0005840">
    <property type="term" value="C:ribosome"/>
    <property type="evidence" value="ECO:0007669"/>
    <property type="project" value="UniProtKB-KW"/>
</dbReference>
<dbReference type="InterPro" id="IPR000182">
    <property type="entry name" value="GNAT_dom"/>
</dbReference>
<evidence type="ECO:0000256" key="2">
    <source>
        <dbReference type="ARBA" id="ARBA00023315"/>
    </source>
</evidence>
<accession>A0A2K8SPW7</accession>
<protein>
    <submittedName>
        <fullName evidence="4">Ribosomal protein S18 acetylase RimI and related acetyltransferases</fullName>
    </submittedName>
</protein>
<organism evidence="4 5">
    <name type="scientific">Nostoc flagelliforme CCNUN1</name>
    <dbReference type="NCBI Taxonomy" id="2038116"/>
    <lineage>
        <taxon>Bacteria</taxon>
        <taxon>Bacillati</taxon>
        <taxon>Cyanobacteriota</taxon>
        <taxon>Cyanophyceae</taxon>
        <taxon>Nostocales</taxon>
        <taxon>Nostocaceae</taxon>
        <taxon>Nostoc</taxon>
    </lineage>
</organism>
<dbReference type="Gene3D" id="3.40.630.30">
    <property type="match status" value="1"/>
</dbReference>
<keyword evidence="5" id="KW-1185">Reference proteome</keyword>
<evidence type="ECO:0000313" key="5">
    <source>
        <dbReference type="Proteomes" id="UP000232003"/>
    </source>
</evidence>
<keyword evidence="4" id="KW-0689">Ribosomal protein</keyword>
<evidence type="ECO:0000313" key="4">
    <source>
        <dbReference type="EMBL" id="AUB37471.1"/>
    </source>
</evidence>
<keyword evidence="2" id="KW-0012">Acyltransferase</keyword>
<keyword evidence="1 4" id="KW-0808">Transferase</keyword>
<dbReference type="PANTHER" id="PTHR43877">
    <property type="entry name" value="AMINOALKYLPHOSPHONATE N-ACETYLTRANSFERASE-RELATED-RELATED"/>
    <property type="match status" value="1"/>
</dbReference>
<name>A0A2K8SPW7_9NOSO</name>
<keyword evidence="4" id="KW-0687">Ribonucleoprotein</keyword>
<dbReference type="PROSITE" id="PS51186">
    <property type="entry name" value="GNAT"/>
    <property type="match status" value="1"/>
</dbReference>
<evidence type="ECO:0000256" key="1">
    <source>
        <dbReference type="ARBA" id="ARBA00022679"/>
    </source>
</evidence>
<dbReference type="Pfam" id="PF00583">
    <property type="entry name" value="Acetyltransf_1"/>
    <property type="match status" value="1"/>
</dbReference>
<dbReference type="KEGG" id="nfl:COO91_03416"/>
<feature type="domain" description="N-acetyltransferase" evidence="3">
    <location>
        <begin position="3"/>
        <end position="160"/>
    </location>
</feature>
<gene>
    <name evidence="4" type="ORF">COO91_03416</name>
</gene>
<dbReference type="EMBL" id="CP024785">
    <property type="protein sequence ID" value="AUB37471.1"/>
    <property type="molecule type" value="Genomic_DNA"/>
</dbReference>
<evidence type="ECO:0000259" key="3">
    <source>
        <dbReference type="PROSITE" id="PS51186"/>
    </source>
</evidence>
<dbReference type="RefSeq" id="WP_100899105.1">
    <property type="nucleotide sequence ID" value="NZ_CAWNNC010000001.1"/>
</dbReference>
<dbReference type="GO" id="GO:0016747">
    <property type="term" value="F:acyltransferase activity, transferring groups other than amino-acyl groups"/>
    <property type="evidence" value="ECO:0007669"/>
    <property type="project" value="InterPro"/>
</dbReference>
<dbReference type="SUPFAM" id="SSF55729">
    <property type="entry name" value="Acyl-CoA N-acyltransferases (Nat)"/>
    <property type="match status" value="1"/>
</dbReference>